<feature type="transmembrane region" description="Helical" evidence="1">
    <location>
        <begin position="9"/>
        <end position="29"/>
    </location>
</feature>
<reference evidence="2 3" key="1">
    <citation type="submission" date="2017-04" db="EMBL/GenBank/DDBJ databases">
        <authorList>
            <person name="Varghese N."/>
            <person name="Submissions S."/>
        </authorList>
    </citation>
    <scope>NUCLEOTIDE SEQUENCE [LARGE SCALE GENOMIC DNA]</scope>
    <source>
        <strain evidence="2 3">J12</strain>
    </source>
</reference>
<organism evidence="2 3">
    <name type="scientific">Paenibacillus barengoltzii J12</name>
    <dbReference type="NCBI Taxonomy" id="935846"/>
    <lineage>
        <taxon>Bacteria</taxon>
        <taxon>Bacillati</taxon>
        <taxon>Bacillota</taxon>
        <taxon>Bacilli</taxon>
        <taxon>Bacillales</taxon>
        <taxon>Paenibacillaceae</taxon>
        <taxon>Paenibacillus</taxon>
    </lineage>
</organism>
<keyword evidence="1" id="KW-1133">Transmembrane helix</keyword>
<evidence type="ECO:0000313" key="3">
    <source>
        <dbReference type="Proteomes" id="UP000192939"/>
    </source>
</evidence>
<name>A0ABY1M063_9BACL</name>
<comment type="caution">
    <text evidence="2">The sequence shown here is derived from an EMBL/GenBank/DDBJ whole genome shotgun (WGS) entry which is preliminary data.</text>
</comment>
<keyword evidence="1" id="KW-0472">Membrane</keyword>
<accession>A0ABY1M063</accession>
<proteinExistence type="predicted"/>
<dbReference type="EMBL" id="FXAE01000036">
    <property type="protein sequence ID" value="SMF45126.1"/>
    <property type="molecule type" value="Genomic_DNA"/>
</dbReference>
<evidence type="ECO:0000256" key="1">
    <source>
        <dbReference type="SAM" id="Phobius"/>
    </source>
</evidence>
<sequence length="36" mass="4321">MFRKQERTLAIVCLIVAVIMLYAFIKSVIRFLHYFS</sequence>
<dbReference type="Proteomes" id="UP000192939">
    <property type="component" value="Unassembled WGS sequence"/>
</dbReference>
<evidence type="ECO:0000313" key="2">
    <source>
        <dbReference type="EMBL" id="SMF45126.1"/>
    </source>
</evidence>
<gene>
    <name evidence="2" type="ORF">SAMN02744124_03142</name>
</gene>
<protein>
    <submittedName>
        <fullName evidence="2">Uncharacterized protein</fullName>
    </submittedName>
</protein>
<keyword evidence="3" id="KW-1185">Reference proteome</keyword>
<keyword evidence="1" id="KW-0812">Transmembrane</keyword>